<protein>
    <recommendedName>
        <fullName evidence="3">AAA ATPase domain-containing protein</fullName>
    </recommendedName>
</protein>
<evidence type="ECO:0000313" key="2">
    <source>
        <dbReference type="Proteomes" id="UP000198507"/>
    </source>
</evidence>
<name>A0A1I0APW1_9ACTN</name>
<dbReference type="InterPro" id="IPR059206">
    <property type="entry name" value="Sll1717-like"/>
</dbReference>
<reference evidence="2" key="1">
    <citation type="submission" date="2016-10" db="EMBL/GenBank/DDBJ databases">
        <authorList>
            <person name="Varghese N."/>
            <person name="Submissions S."/>
        </authorList>
    </citation>
    <scope>NUCLEOTIDE SEQUENCE [LARGE SCALE GENOMIC DNA]</scope>
    <source>
        <strain evidence="2">DSM 44209</strain>
    </source>
</reference>
<dbReference type="Proteomes" id="UP000198507">
    <property type="component" value="Unassembled WGS sequence"/>
</dbReference>
<dbReference type="RefSeq" id="WP_091439912.1">
    <property type="nucleotide sequence ID" value="NZ_FOIE01000002.1"/>
</dbReference>
<gene>
    <name evidence="1" type="ORF">SAMN04488546_0916</name>
</gene>
<proteinExistence type="predicted"/>
<evidence type="ECO:0008006" key="3">
    <source>
        <dbReference type="Google" id="ProtNLM"/>
    </source>
</evidence>
<organism evidence="1 2">
    <name type="scientific">Geodermatophilus poikilotrophus</name>
    <dbReference type="NCBI Taxonomy" id="1333667"/>
    <lineage>
        <taxon>Bacteria</taxon>
        <taxon>Bacillati</taxon>
        <taxon>Actinomycetota</taxon>
        <taxon>Actinomycetes</taxon>
        <taxon>Geodermatophilales</taxon>
        <taxon>Geodermatophilaceae</taxon>
        <taxon>Geodermatophilus</taxon>
    </lineage>
</organism>
<dbReference type="AlphaFoldDB" id="A0A1I0APW1"/>
<dbReference type="EMBL" id="FOIE01000002">
    <property type="protein sequence ID" value="SES96419.1"/>
    <property type="molecule type" value="Genomic_DNA"/>
</dbReference>
<keyword evidence="2" id="KW-1185">Reference proteome</keyword>
<accession>A0A1I0APW1</accession>
<dbReference type="NCBIfam" id="NF047389">
    <property type="entry name" value="ATPase_Sll1717"/>
    <property type="match status" value="1"/>
</dbReference>
<sequence length="530" mass="59771">MRILTRNQPLGPPYTEELLRSPRGIFEQLYDRMNGCHGSAERDDPLYVVGRKGSGKTAFLAGTAFVDGAKVILIKSEDAYHEVERLRIRYAREVGPLFAENLAHVWQVLLAHAAMLLAYRVPGLRHTDEGRLIASYLSSYGNPSSLEPGRLLARVGSALSDVLVRSAPGLTVEEMCASLRTDVATYEVAHRSFVDLTRRKGVRLFVVVDNLEDLHVHVDELRTTLSALFRATREFVTTAETRPFKVRFAFPAELMQRLRDLTANPEKDFLDYLVIRWTAAELITIAGNRLRHYLDLYHRNELERLGLPDQHDERDHHMAEATLRSLLPRGGMRTGLGSDEDPVAYIMRHTQLLPRHLIQILNSILARAARHRHGVPVATPLDVLEGVREAELRIVDGILSSYSHDYPFMATALGYLKNHIPNTLSCSELHRAFNAAGVARSGVDYSDFLEAALDVGVLGIVEGSTSRYTVGRFSYTFTETLRPVEDADQVCVHPLFMFRLFDRGGIRRLRDRGRLPVYPYGSDTGQYDRD</sequence>
<evidence type="ECO:0000313" key="1">
    <source>
        <dbReference type="EMBL" id="SES96419.1"/>
    </source>
</evidence>